<feature type="chain" id="PRO_5043270999" evidence="8">
    <location>
        <begin position="18"/>
        <end position="731"/>
    </location>
</feature>
<comment type="subcellular location">
    <subcellularLocation>
        <location evidence="1">Membrane</location>
        <topology evidence="1">Multi-pass membrane protein</topology>
    </subcellularLocation>
</comment>
<feature type="transmembrane region" description="Helical" evidence="7">
    <location>
        <begin position="152"/>
        <end position="170"/>
    </location>
</feature>
<evidence type="ECO:0000313" key="10">
    <source>
        <dbReference type="EMBL" id="CAL1156365.1"/>
    </source>
</evidence>
<proteinExistence type="inferred from homology"/>
<evidence type="ECO:0000313" key="11">
    <source>
        <dbReference type="EMBL" id="CAL4790302.1"/>
    </source>
</evidence>
<dbReference type="Proteomes" id="UP001152797">
    <property type="component" value="Unassembled WGS sequence"/>
</dbReference>
<dbReference type="PANTHER" id="PTHR22895:SF0">
    <property type="entry name" value="ARMADILLO REPEAT-CONTAINING PROTEIN 6"/>
    <property type="match status" value="1"/>
</dbReference>
<name>A0A9P1D4A4_9DINO</name>
<dbReference type="OrthoDB" id="449062at2759"/>
<dbReference type="Gene3D" id="1.25.10.10">
    <property type="entry name" value="Leucine-rich Repeat Variant"/>
    <property type="match status" value="1"/>
</dbReference>
<keyword evidence="5 7" id="KW-1133">Transmembrane helix</keyword>
<feature type="transmembrane region" description="Helical" evidence="7">
    <location>
        <begin position="303"/>
        <end position="325"/>
    </location>
</feature>
<evidence type="ECO:0000256" key="5">
    <source>
        <dbReference type="ARBA" id="ARBA00022989"/>
    </source>
</evidence>
<feature type="signal peptide" evidence="8">
    <location>
        <begin position="1"/>
        <end position="17"/>
    </location>
</feature>
<gene>
    <name evidence="9" type="ORF">C1SCF055_LOCUS28897</name>
</gene>
<dbReference type="InterPro" id="IPR011989">
    <property type="entry name" value="ARM-like"/>
</dbReference>
<comment type="similarity">
    <text evidence="2">Belongs to the XK family.</text>
</comment>
<dbReference type="SUPFAM" id="SSF48371">
    <property type="entry name" value="ARM repeat"/>
    <property type="match status" value="1"/>
</dbReference>
<accession>A0A9P1D4A4</accession>
<reference evidence="10" key="2">
    <citation type="submission" date="2024-04" db="EMBL/GenBank/DDBJ databases">
        <authorList>
            <person name="Chen Y."/>
            <person name="Shah S."/>
            <person name="Dougan E. K."/>
            <person name="Thang M."/>
            <person name="Chan C."/>
        </authorList>
    </citation>
    <scope>NUCLEOTIDE SEQUENCE [LARGE SCALE GENOMIC DNA]</scope>
</reference>
<dbReference type="EMBL" id="CAMXCT030003198">
    <property type="protein sequence ID" value="CAL4790302.1"/>
    <property type="molecule type" value="Genomic_DNA"/>
</dbReference>
<keyword evidence="4" id="KW-0677">Repeat</keyword>
<evidence type="ECO:0000313" key="9">
    <source>
        <dbReference type="EMBL" id="CAI4002990.1"/>
    </source>
</evidence>
<evidence type="ECO:0000256" key="1">
    <source>
        <dbReference type="ARBA" id="ARBA00004141"/>
    </source>
</evidence>
<feature type="transmembrane region" description="Helical" evidence="7">
    <location>
        <begin position="265"/>
        <end position="282"/>
    </location>
</feature>
<keyword evidence="12" id="KW-1185">Reference proteome</keyword>
<dbReference type="InterPro" id="IPR016024">
    <property type="entry name" value="ARM-type_fold"/>
</dbReference>
<evidence type="ECO:0000256" key="3">
    <source>
        <dbReference type="ARBA" id="ARBA00022692"/>
    </source>
</evidence>
<organism evidence="9">
    <name type="scientific">Cladocopium goreaui</name>
    <dbReference type="NCBI Taxonomy" id="2562237"/>
    <lineage>
        <taxon>Eukaryota</taxon>
        <taxon>Sar</taxon>
        <taxon>Alveolata</taxon>
        <taxon>Dinophyceae</taxon>
        <taxon>Suessiales</taxon>
        <taxon>Symbiodiniaceae</taxon>
        <taxon>Cladocopium</taxon>
    </lineage>
</organism>
<feature type="transmembrane region" description="Helical" evidence="7">
    <location>
        <begin position="232"/>
        <end position="259"/>
    </location>
</feature>
<dbReference type="AlphaFoldDB" id="A0A9P1D4A4"/>
<dbReference type="SMART" id="SM00185">
    <property type="entry name" value="ARM"/>
    <property type="match status" value="2"/>
</dbReference>
<dbReference type="Pfam" id="PF09815">
    <property type="entry name" value="XK-related"/>
    <property type="match status" value="1"/>
</dbReference>
<keyword evidence="8" id="KW-0732">Signal</keyword>
<comment type="caution">
    <text evidence="9">The sequence shown here is derived from an EMBL/GenBank/DDBJ whole genome shotgun (WGS) entry which is preliminary data.</text>
</comment>
<keyword evidence="3 7" id="KW-0812">Transmembrane</keyword>
<sequence length="731" mass="80195">VAVLLLFFCALLVSTLGLNFDLAISDLAQGDFHQSLVDLTSALQKIWVDYFLRALEQLFVQFPLLCTFVLSHWPWALLVLLVLLVFFGLPLLVGMWAPMKTGCTMIQAMETSFTKLTHMSVHVVLPVALFYGDLVSDALVMSKFWQAQHYQYFTLNALAILAGLVTTSVIGSAGMGSASEALQPIRGCMAVLTFLHVIPLYCFFFAFWQFADAKFATYKSDAFDRRLRDKGLTALMASSIIGETFGEAMLSSFVQLYAALRHGPLQWPSLLACSVLLSLISLGESFSKIDKFGHVSRYRQGQAVVVGLAKPQSVAYAALLLYRWLAVCSRLLLFPVFQLALHEDWLFLLLVFELQLWHVAYGGSLLWIADCILQAGLVFYCTENRWKLFFAIPNTLSSFEPLLLSGEGALLSVNVELHALLHCAESVAAIWMANAFGSGVPALWEEHGFALRLFLASSVIQWPLLLILRCFCSHQLPSHDFVAVTKICLSEEAESMCDSCDAKIPLYVAATVPFTMKSVCDVAKLVDLMMKGQASAQVAAQTCDLIKRHVLPKKSSELPANVTAASCMQAVLCAMDAHLSSPEVQEQAVWCLKNLALNRPENEETLMTLGGAEAILRAMTENCSNEAVQKEGCVALAKLTTEHQNVLKFLSLGAGEAVLKALRNYTTSTGVQWWAFQALGNLAETSGGRAKLRDLLAADVINAAMSSCNSEIQEKGQQLLEKLGQVGHTGP</sequence>
<evidence type="ECO:0000256" key="7">
    <source>
        <dbReference type="SAM" id="Phobius"/>
    </source>
</evidence>
<evidence type="ECO:0000313" key="12">
    <source>
        <dbReference type="Proteomes" id="UP001152797"/>
    </source>
</evidence>
<dbReference type="EMBL" id="CAMXCT020003198">
    <property type="protein sequence ID" value="CAL1156365.1"/>
    <property type="molecule type" value="Genomic_DNA"/>
</dbReference>
<evidence type="ECO:0000256" key="8">
    <source>
        <dbReference type="SAM" id="SignalP"/>
    </source>
</evidence>
<dbReference type="EMBL" id="CAMXCT010003198">
    <property type="protein sequence ID" value="CAI4002990.1"/>
    <property type="molecule type" value="Genomic_DNA"/>
</dbReference>
<evidence type="ECO:0000256" key="2">
    <source>
        <dbReference type="ARBA" id="ARBA00008789"/>
    </source>
</evidence>
<dbReference type="PANTHER" id="PTHR22895">
    <property type="entry name" value="ARMADILLO REPEAT-CONTAINING PROTEIN 6"/>
    <property type="match status" value="1"/>
</dbReference>
<reference evidence="9" key="1">
    <citation type="submission" date="2022-10" db="EMBL/GenBank/DDBJ databases">
        <authorList>
            <person name="Chen Y."/>
            <person name="Dougan E. K."/>
            <person name="Chan C."/>
            <person name="Rhodes N."/>
            <person name="Thang M."/>
        </authorList>
    </citation>
    <scope>NUCLEOTIDE SEQUENCE</scope>
</reference>
<feature type="transmembrane region" description="Helical" evidence="7">
    <location>
        <begin position="190"/>
        <end position="211"/>
    </location>
</feature>
<dbReference type="InterPro" id="IPR018629">
    <property type="entry name" value="XK-rel"/>
</dbReference>
<feature type="transmembrane region" description="Helical" evidence="7">
    <location>
        <begin position="77"/>
        <end position="99"/>
    </location>
</feature>
<evidence type="ECO:0000256" key="6">
    <source>
        <dbReference type="ARBA" id="ARBA00023136"/>
    </source>
</evidence>
<dbReference type="InterPro" id="IPR000225">
    <property type="entry name" value="Armadillo"/>
</dbReference>
<evidence type="ECO:0000256" key="4">
    <source>
        <dbReference type="ARBA" id="ARBA00022737"/>
    </source>
</evidence>
<protein>
    <submittedName>
        <fullName evidence="11">Protein aardvark</fullName>
    </submittedName>
</protein>
<dbReference type="GO" id="GO:0005886">
    <property type="term" value="C:plasma membrane"/>
    <property type="evidence" value="ECO:0007669"/>
    <property type="project" value="UniProtKB-ARBA"/>
</dbReference>
<keyword evidence="6 7" id="KW-0472">Membrane</keyword>
<feature type="non-terminal residue" evidence="9">
    <location>
        <position position="1"/>
    </location>
</feature>